<dbReference type="Proteomes" id="UP001597534">
    <property type="component" value="Unassembled WGS sequence"/>
</dbReference>
<reference evidence="2" key="1">
    <citation type="journal article" date="2019" name="Int. J. Syst. Evol. Microbiol.">
        <title>The Global Catalogue of Microorganisms (GCM) 10K type strain sequencing project: providing services to taxonomists for standard genome sequencing and annotation.</title>
        <authorList>
            <consortium name="The Broad Institute Genomics Platform"/>
            <consortium name="The Broad Institute Genome Sequencing Center for Infectious Disease"/>
            <person name="Wu L."/>
            <person name="Ma J."/>
        </authorList>
    </citation>
    <scope>NUCLEOTIDE SEQUENCE [LARGE SCALE GENOMIC DNA]</scope>
    <source>
        <strain evidence="2">KCTC 22671</strain>
    </source>
</reference>
<keyword evidence="2" id="KW-1185">Reference proteome</keyword>
<dbReference type="Gene3D" id="2.120.10.30">
    <property type="entry name" value="TolB, C-terminal domain"/>
    <property type="match status" value="1"/>
</dbReference>
<dbReference type="SUPFAM" id="SSF82171">
    <property type="entry name" value="DPP6 N-terminal domain-like"/>
    <property type="match status" value="1"/>
</dbReference>
<dbReference type="InterPro" id="IPR011659">
    <property type="entry name" value="WD40"/>
</dbReference>
<dbReference type="Pfam" id="PF07676">
    <property type="entry name" value="PD40"/>
    <property type="match status" value="3"/>
</dbReference>
<organism evidence="1 2">
    <name type="scientific">Flavobacterium chuncheonense</name>
    <dbReference type="NCBI Taxonomy" id="2026653"/>
    <lineage>
        <taxon>Bacteria</taxon>
        <taxon>Pseudomonadati</taxon>
        <taxon>Bacteroidota</taxon>
        <taxon>Flavobacteriia</taxon>
        <taxon>Flavobacteriales</taxon>
        <taxon>Flavobacteriaceae</taxon>
        <taxon>Flavobacterium</taxon>
    </lineage>
</organism>
<gene>
    <name evidence="1" type="ORF">ACFS5J_12150</name>
</gene>
<proteinExistence type="predicted"/>
<evidence type="ECO:0000313" key="1">
    <source>
        <dbReference type="EMBL" id="MFD2892764.1"/>
    </source>
</evidence>
<dbReference type="EMBL" id="JBHUPC010000017">
    <property type="protein sequence ID" value="MFD2892764.1"/>
    <property type="molecule type" value="Genomic_DNA"/>
</dbReference>
<evidence type="ECO:0000313" key="2">
    <source>
        <dbReference type="Proteomes" id="UP001597534"/>
    </source>
</evidence>
<comment type="caution">
    <text evidence="1">The sequence shown here is derived from an EMBL/GenBank/DDBJ whole genome shotgun (WGS) entry which is preliminary data.</text>
</comment>
<dbReference type="InterPro" id="IPR011042">
    <property type="entry name" value="6-blade_b-propeller_TolB-like"/>
</dbReference>
<protein>
    <submittedName>
        <fullName evidence="1">Exo-alpha-sialidase</fullName>
    </submittedName>
</protein>
<accession>A0ABW5YQV0</accession>
<name>A0ABW5YQV0_9FLAO</name>
<dbReference type="RefSeq" id="WP_379812479.1">
    <property type="nucleotide sequence ID" value="NZ_JBHUPC010000017.1"/>
</dbReference>
<sequence length="329" mass="37904">MKCNNFFYLLIILFFSNCQQNWKESKTNSLIDIKTKTDNLTLLGENIISTPLYERDIAITPQGNEIIYTIGDYKQRKRALVIVKKVNGYWGKPELMCISGKYQDIEPFYTNNGNRLYFASNRPIYHDSTRNDYNIWFTDRVKNGWTEPIALDSLINTNGDEFYPSLSEKGNLYFTGTRNNGVGKEDIFMSEFIDGKFNSPKPLPQAINSTLYEFNAYISPKEDMIIFSSFGRNDDLGGGDLYISQKDKSGNWTQSKNMGEAINSNTLDFCPFIDWKNRTFYFTSERTLLDNTELQSINALEKSANSMQNGFGNIYKISLDKLEKLNIKN</sequence>